<evidence type="ECO:0000256" key="1">
    <source>
        <dbReference type="ARBA" id="ARBA00022679"/>
    </source>
</evidence>
<evidence type="ECO:0000256" key="2">
    <source>
        <dbReference type="ARBA" id="ARBA00023315"/>
    </source>
</evidence>
<evidence type="ECO:0000313" key="6">
    <source>
        <dbReference type="Proteomes" id="UP000192772"/>
    </source>
</evidence>
<dbReference type="GO" id="GO:0016746">
    <property type="term" value="F:acyltransferase activity"/>
    <property type="evidence" value="ECO:0007669"/>
    <property type="project" value="UniProtKB-KW"/>
</dbReference>
<dbReference type="Proteomes" id="UP000192772">
    <property type="component" value="Unassembled WGS sequence"/>
</dbReference>
<dbReference type="InterPro" id="IPR013747">
    <property type="entry name" value="ACP_syn_III_C"/>
</dbReference>
<sequence length="291" mass="30809">MGTIIENVSVARGRWRRRHSALRLADAAAKTCLRRVGRDPRDLDLLVNAGIYRDRNLGEPALAAMIQEDIGANPEDPHSHGHGTFSFDVANGTCGVLTALQIVDGFLESHTVDSALIVASDADPGRAHSEHFPYSPVGTAMSCTWTDGHDGLGSVYWTHAPDDGESYNATAGLVNGRNVLRFHESAKVDLRFAEAAAEAARRCLREESLDTTDVDVVVAAPARRAYQAAFAERLGIAVDTVAVADDEKAHTASLAAAFQRGTDQLAAGACVLLVAAAAGVTAGAALYRIPR</sequence>
<name>A0A1X0CHM6_9MYCO</name>
<dbReference type="SUPFAM" id="SSF53901">
    <property type="entry name" value="Thiolase-like"/>
    <property type="match status" value="1"/>
</dbReference>
<protein>
    <submittedName>
        <fullName evidence="5">3-oxoacyl-ACP synthase</fullName>
    </submittedName>
</protein>
<feature type="domain" description="Beta-ketoacyl-[acyl-carrier-protein] synthase III C-terminal" evidence="4">
    <location>
        <begin position="204"/>
        <end position="289"/>
    </location>
</feature>
<feature type="transmembrane region" description="Helical" evidence="3">
    <location>
        <begin position="265"/>
        <end position="287"/>
    </location>
</feature>
<dbReference type="OrthoDB" id="6195581at2"/>
<dbReference type="PANTHER" id="PTHR34069">
    <property type="entry name" value="3-OXOACYL-[ACYL-CARRIER-PROTEIN] SYNTHASE 3"/>
    <property type="match status" value="1"/>
</dbReference>
<dbReference type="STRING" id="81858.BST23_24070"/>
<evidence type="ECO:0000256" key="3">
    <source>
        <dbReference type="SAM" id="Phobius"/>
    </source>
</evidence>
<accession>A0A1X0CHM6</accession>
<keyword evidence="3" id="KW-0472">Membrane</keyword>
<dbReference type="EMBL" id="MVHP01000042">
    <property type="protein sequence ID" value="ORA59623.1"/>
    <property type="molecule type" value="Genomic_DNA"/>
</dbReference>
<reference evidence="5 6" key="1">
    <citation type="submission" date="2017-02" db="EMBL/GenBank/DDBJ databases">
        <title>The new phylogeny of genus Mycobacterium.</title>
        <authorList>
            <person name="Tortoli E."/>
            <person name="Trovato A."/>
            <person name="Cirillo D.M."/>
        </authorList>
    </citation>
    <scope>NUCLEOTIDE SEQUENCE [LARGE SCALE GENOMIC DNA]</scope>
    <source>
        <strain evidence="5 6">FI-09383</strain>
    </source>
</reference>
<evidence type="ECO:0000313" key="5">
    <source>
        <dbReference type="EMBL" id="ORA59623.1"/>
    </source>
</evidence>
<proteinExistence type="predicted"/>
<keyword evidence="3" id="KW-1133">Transmembrane helix</keyword>
<keyword evidence="3" id="KW-0812">Transmembrane</keyword>
<dbReference type="RefSeq" id="WP_083043822.1">
    <property type="nucleotide sequence ID" value="NZ_MVHP01000042.1"/>
</dbReference>
<dbReference type="AlphaFoldDB" id="A0A1X0CHM6"/>
<dbReference type="PANTHER" id="PTHR34069:SF3">
    <property type="entry name" value="ACYL-COA:ACYL-COA ALKYLTRANSFERASE"/>
    <property type="match status" value="1"/>
</dbReference>
<organism evidence="5 6">
    <name type="scientific">Mycolicibacterium elephantis</name>
    <dbReference type="NCBI Taxonomy" id="81858"/>
    <lineage>
        <taxon>Bacteria</taxon>
        <taxon>Bacillati</taxon>
        <taxon>Actinomycetota</taxon>
        <taxon>Actinomycetes</taxon>
        <taxon>Mycobacteriales</taxon>
        <taxon>Mycobacteriaceae</taxon>
        <taxon>Mycolicibacterium</taxon>
    </lineage>
</organism>
<keyword evidence="2" id="KW-0012">Acyltransferase</keyword>
<dbReference type="Gene3D" id="3.40.47.10">
    <property type="match status" value="2"/>
</dbReference>
<dbReference type="GO" id="GO:0044550">
    <property type="term" value="P:secondary metabolite biosynthetic process"/>
    <property type="evidence" value="ECO:0007669"/>
    <property type="project" value="TreeGrafter"/>
</dbReference>
<dbReference type="Pfam" id="PF08541">
    <property type="entry name" value="ACP_syn_III_C"/>
    <property type="match status" value="1"/>
</dbReference>
<dbReference type="InterPro" id="IPR016039">
    <property type="entry name" value="Thiolase-like"/>
</dbReference>
<comment type="caution">
    <text evidence="5">The sequence shown here is derived from an EMBL/GenBank/DDBJ whole genome shotgun (WGS) entry which is preliminary data.</text>
</comment>
<keyword evidence="1" id="KW-0808">Transferase</keyword>
<gene>
    <name evidence="5" type="ORF">BST23_24070</name>
</gene>
<evidence type="ECO:0000259" key="4">
    <source>
        <dbReference type="Pfam" id="PF08541"/>
    </source>
</evidence>